<dbReference type="SUPFAM" id="SSF52047">
    <property type="entry name" value="RNI-like"/>
    <property type="match status" value="1"/>
</dbReference>
<proteinExistence type="predicted"/>
<dbReference type="Gene3D" id="1.20.1280.50">
    <property type="match status" value="1"/>
</dbReference>
<dbReference type="Proteomes" id="UP001370490">
    <property type="component" value="Unassembled WGS sequence"/>
</dbReference>
<dbReference type="PANTHER" id="PTHR38926:SF13">
    <property type="entry name" value="F-BOX DOMAIN CONTAINING PROTEIN, EXPRESSED"/>
    <property type="match status" value="1"/>
</dbReference>
<feature type="domain" description="F-box" evidence="1">
    <location>
        <begin position="28"/>
        <end position="68"/>
    </location>
</feature>
<accession>A0AAN8V298</accession>
<dbReference type="InterPro" id="IPR032675">
    <property type="entry name" value="LRR_dom_sf"/>
</dbReference>
<dbReference type="AlphaFoldDB" id="A0AAN8V298"/>
<sequence length="311" mass="35969">GRPCDKLRLPGMEDSHSPARNWGEMDIDILVKIFQSFDIFELTSGVSRVCSTWRLACCDELLWNTLDLTIMRSNFIKIPQEPYVYVDQRSDKILNRILKISLGLSQGNIRTLIFHFNLYLADDQLTYTAERCPRLKRLVLPAWNRIKKSGICKAIQIWKDLESLTMPSIAQPPYLMQEISNNCNNFSELKIMGTFDINFANTLAIYIPSLKVLSLRCSMLSRPALLVILEELKQLEVLNISHCMLVDTSKTVLNELDEEILQKASRLPKFITCMKDSCIMCQRTKSDEGLMRWYKYQEGLWKQDEVKSLAL</sequence>
<dbReference type="Gene3D" id="3.80.10.10">
    <property type="entry name" value="Ribonuclease Inhibitor"/>
    <property type="match status" value="1"/>
</dbReference>
<comment type="caution">
    <text evidence="2">The sequence shown here is derived from an EMBL/GenBank/DDBJ whole genome shotgun (WGS) entry which is preliminary data.</text>
</comment>
<dbReference type="PANTHER" id="PTHR38926">
    <property type="entry name" value="F-BOX DOMAIN CONTAINING PROTEIN, EXPRESSED"/>
    <property type="match status" value="1"/>
</dbReference>
<reference evidence="2 3" key="1">
    <citation type="submission" date="2023-12" db="EMBL/GenBank/DDBJ databases">
        <title>A high-quality genome assembly for Dillenia turbinata (Dilleniales).</title>
        <authorList>
            <person name="Chanderbali A."/>
        </authorList>
    </citation>
    <scope>NUCLEOTIDE SEQUENCE [LARGE SCALE GENOMIC DNA]</scope>
    <source>
        <strain evidence="2">LSX21</strain>
        <tissue evidence="2">Leaf</tissue>
    </source>
</reference>
<dbReference type="EMBL" id="JBAMMX010000015">
    <property type="protein sequence ID" value="KAK6926260.1"/>
    <property type="molecule type" value="Genomic_DNA"/>
</dbReference>
<name>A0AAN8V298_9MAGN</name>
<protein>
    <submittedName>
        <fullName evidence="2">F-box domain</fullName>
    </submittedName>
</protein>
<dbReference type="SUPFAM" id="SSF81383">
    <property type="entry name" value="F-box domain"/>
    <property type="match status" value="1"/>
</dbReference>
<keyword evidence="3" id="KW-1185">Reference proteome</keyword>
<evidence type="ECO:0000313" key="3">
    <source>
        <dbReference type="Proteomes" id="UP001370490"/>
    </source>
</evidence>
<feature type="non-terminal residue" evidence="2">
    <location>
        <position position="1"/>
    </location>
</feature>
<gene>
    <name evidence="2" type="ORF">RJ641_007979</name>
</gene>
<evidence type="ECO:0000313" key="2">
    <source>
        <dbReference type="EMBL" id="KAK6926260.1"/>
    </source>
</evidence>
<organism evidence="2 3">
    <name type="scientific">Dillenia turbinata</name>
    <dbReference type="NCBI Taxonomy" id="194707"/>
    <lineage>
        <taxon>Eukaryota</taxon>
        <taxon>Viridiplantae</taxon>
        <taxon>Streptophyta</taxon>
        <taxon>Embryophyta</taxon>
        <taxon>Tracheophyta</taxon>
        <taxon>Spermatophyta</taxon>
        <taxon>Magnoliopsida</taxon>
        <taxon>eudicotyledons</taxon>
        <taxon>Gunneridae</taxon>
        <taxon>Pentapetalae</taxon>
        <taxon>Dilleniales</taxon>
        <taxon>Dilleniaceae</taxon>
        <taxon>Dillenia</taxon>
    </lineage>
</organism>
<evidence type="ECO:0000259" key="1">
    <source>
        <dbReference type="Pfam" id="PF12937"/>
    </source>
</evidence>
<dbReference type="InterPro" id="IPR036047">
    <property type="entry name" value="F-box-like_dom_sf"/>
</dbReference>
<dbReference type="Pfam" id="PF12937">
    <property type="entry name" value="F-box-like"/>
    <property type="match status" value="1"/>
</dbReference>
<dbReference type="InterPro" id="IPR001810">
    <property type="entry name" value="F-box_dom"/>
</dbReference>